<evidence type="ECO:0000256" key="4">
    <source>
        <dbReference type="RuleBase" id="RU004046"/>
    </source>
</evidence>
<dbReference type="GO" id="GO:0006096">
    <property type="term" value="P:glycolytic process"/>
    <property type="evidence" value="ECO:0007669"/>
    <property type="project" value="UniProtKB-UniRule"/>
</dbReference>
<dbReference type="Gene3D" id="3.30.420.40">
    <property type="match status" value="1"/>
</dbReference>
<comment type="subcellular location">
    <subcellularLocation>
        <location evidence="3">Cytoplasm</location>
    </subcellularLocation>
</comment>
<gene>
    <name evidence="3" type="primary">glk</name>
    <name evidence="5" type="ORF">LPB140_05520</name>
</gene>
<dbReference type="Pfam" id="PF02685">
    <property type="entry name" value="Glucokinase"/>
    <property type="match status" value="1"/>
</dbReference>
<keyword evidence="6" id="KW-1185">Reference proteome</keyword>
<keyword evidence="1 3" id="KW-0808">Transferase</keyword>
<dbReference type="SUPFAM" id="SSF53067">
    <property type="entry name" value="Actin-like ATPase domain"/>
    <property type="match status" value="1"/>
</dbReference>
<protein>
    <recommendedName>
        <fullName evidence="3">Glucokinase</fullName>
        <ecNumber evidence="3">2.7.1.2</ecNumber>
    </recommendedName>
    <alternativeName>
        <fullName evidence="3">Glucose kinase</fullName>
    </alternativeName>
</protein>
<sequence>MREIVVADIGGTHARFAIATIGGDEPIKLGQIVTLKCSNFASLQTAWHSFGEQIGRELPRAAAIALATPIKGDVLKMTNNPWVIRPALVKEKLDVDQFILVNDFGAIGHAVQHVSADDLTHLCGPQKNMPGDGIVTIVGPGTGLGVSMLLRLGENNDYRVVETEAGHIDFAPLDSIEDFILARLRKDFTRVSVERVVSGPAIVTIYNALAALENRAVAERSDVEIWSAALDGNDELAEAALDRFCMCLGAVAGDFALVHGASNVVIAGGLGHRIAHKLKQSGFVERFHAKGRFKALMENISVDIISHPQPGLLGCAAAFQKKYPSTGRK</sequence>
<evidence type="ECO:0000313" key="5">
    <source>
        <dbReference type="EMBL" id="APG63619.1"/>
    </source>
</evidence>
<dbReference type="AlphaFoldDB" id="A0A1L3JET8"/>
<dbReference type="NCBIfam" id="TIGR00749">
    <property type="entry name" value="glk"/>
    <property type="match status" value="1"/>
</dbReference>
<evidence type="ECO:0000256" key="3">
    <source>
        <dbReference type="HAMAP-Rule" id="MF_00524"/>
    </source>
</evidence>
<dbReference type="KEGG" id="sphl:LPB140_05520"/>
<keyword evidence="3" id="KW-0324">Glycolysis</keyword>
<evidence type="ECO:0000256" key="2">
    <source>
        <dbReference type="ARBA" id="ARBA00022777"/>
    </source>
</evidence>
<dbReference type="Proteomes" id="UP000242561">
    <property type="component" value="Chromosome"/>
</dbReference>
<organism evidence="5 6">
    <name type="scientific">Sphingorhabdus lutea</name>
    <dbReference type="NCBI Taxonomy" id="1913578"/>
    <lineage>
        <taxon>Bacteria</taxon>
        <taxon>Pseudomonadati</taxon>
        <taxon>Pseudomonadota</taxon>
        <taxon>Alphaproteobacteria</taxon>
        <taxon>Sphingomonadales</taxon>
        <taxon>Sphingomonadaceae</taxon>
        <taxon>Sphingorhabdus</taxon>
    </lineage>
</organism>
<keyword evidence="3" id="KW-0963">Cytoplasm</keyword>
<dbReference type="InterPro" id="IPR003836">
    <property type="entry name" value="Glucokinase"/>
</dbReference>
<dbReference type="InterPro" id="IPR043129">
    <property type="entry name" value="ATPase_NBD"/>
</dbReference>
<evidence type="ECO:0000256" key="1">
    <source>
        <dbReference type="ARBA" id="ARBA00022679"/>
    </source>
</evidence>
<dbReference type="CDD" id="cd24008">
    <property type="entry name" value="ASKHA_NBD_GLK"/>
    <property type="match status" value="1"/>
</dbReference>
<proteinExistence type="inferred from homology"/>
<dbReference type="EMBL" id="CP018154">
    <property type="protein sequence ID" value="APG63619.1"/>
    <property type="molecule type" value="Genomic_DNA"/>
</dbReference>
<dbReference type="NCBIfam" id="NF009073">
    <property type="entry name" value="PRK12408.1"/>
    <property type="match status" value="1"/>
</dbReference>
<comment type="catalytic activity">
    <reaction evidence="3">
        <text>D-glucose + ATP = D-glucose 6-phosphate + ADP + H(+)</text>
        <dbReference type="Rhea" id="RHEA:17825"/>
        <dbReference type="ChEBI" id="CHEBI:4167"/>
        <dbReference type="ChEBI" id="CHEBI:15378"/>
        <dbReference type="ChEBI" id="CHEBI:30616"/>
        <dbReference type="ChEBI" id="CHEBI:61548"/>
        <dbReference type="ChEBI" id="CHEBI:456216"/>
        <dbReference type="EC" id="2.7.1.2"/>
    </reaction>
</comment>
<dbReference type="GO" id="GO:0004340">
    <property type="term" value="F:glucokinase activity"/>
    <property type="evidence" value="ECO:0007669"/>
    <property type="project" value="UniProtKB-UniRule"/>
</dbReference>
<name>A0A1L3JET8_9SPHN</name>
<evidence type="ECO:0000313" key="6">
    <source>
        <dbReference type="Proteomes" id="UP000242561"/>
    </source>
</evidence>
<dbReference type="InterPro" id="IPR050201">
    <property type="entry name" value="Bacterial_glucokinase"/>
</dbReference>
<feature type="binding site" evidence="3">
    <location>
        <begin position="7"/>
        <end position="12"/>
    </location>
    <ligand>
        <name>ATP</name>
        <dbReference type="ChEBI" id="CHEBI:30616"/>
    </ligand>
</feature>
<reference evidence="5 6" key="1">
    <citation type="submission" date="2016-11" db="EMBL/GenBank/DDBJ databases">
        <title>Sphingorhabdus sp. LPB0140, isolated from marine environment.</title>
        <authorList>
            <person name="Kim E."/>
            <person name="Yi H."/>
        </authorList>
    </citation>
    <scope>NUCLEOTIDE SEQUENCE [LARGE SCALE GENOMIC DNA]</scope>
    <source>
        <strain evidence="5 6">LPB0140</strain>
    </source>
</reference>
<dbReference type="GO" id="GO:0005829">
    <property type="term" value="C:cytosol"/>
    <property type="evidence" value="ECO:0007669"/>
    <property type="project" value="TreeGrafter"/>
</dbReference>
<dbReference type="OrthoDB" id="9800595at2"/>
<dbReference type="STRING" id="1913578.LPB140_05520"/>
<accession>A0A1L3JET8</accession>
<dbReference type="HAMAP" id="MF_00524">
    <property type="entry name" value="Glucokinase"/>
    <property type="match status" value="1"/>
</dbReference>
<dbReference type="PANTHER" id="PTHR47690">
    <property type="entry name" value="GLUCOKINASE"/>
    <property type="match status" value="1"/>
</dbReference>
<keyword evidence="3" id="KW-0067">ATP-binding</keyword>
<keyword evidence="3" id="KW-0547">Nucleotide-binding</keyword>
<dbReference type="Gene3D" id="3.40.367.20">
    <property type="match status" value="1"/>
</dbReference>
<dbReference type="EC" id="2.7.1.2" evidence="3"/>
<dbReference type="PANTHER" id="PTHR47690:SF1">
    <property type="entry name" value="GLUCOKINASE"/>
    <property type="match status" value="1"/>
</dbReference>
<dbReference type="GO" id="GO:0005524">
    <property type="term" value="F:ATP binding"/>
    <property type="evidence" value="ECO:0007669"/>
    <property type="project" value="UniProtKB-UniRule"/>
</dbReference>
<keyword evidence="2 3" id="KW-0418">Kinase</keyword>
<dbReference type="GO" id="GO:0005536">
    <property type="term" value="F:D-glucose binding"/>
    <property type="evidence" value="ECO:0007669"/>
    <property type="project" value="InterPro"/>
</dbReference>
<comment type="similarity">
    <text evidence="3 4">Belongs to the bacterial glucokinase family.</text>
</comment>